<gene>
    <name evidence="1" type="primary">ORF135761</name>
</gene>
<proteinExistence type="predicted"/>
<accession>A0A0B7ATG3</accession>
<dbReference type="AlphaFoldDB" id="A0A0B7ATG3"/>
<name>A0A0B7ATG3_9EUPU</name>
<sequence>MTHSTVLTLFLISSQTIIRSRRRRYKDLWLECLLSVNTIQSDYGSSVLIVSTDT</sequence>
<protein>
    <submittedName>
        <fullName evidence="1">Uncharacterized protein</fullName>
    </submittedName>
</protein>
<evidence type="ECO:0000313" key="1">
    <source>
        <dbReference type="EMBL" id="CEK83200.1"/>
    </source>
</evidence>
<reference evidence="1" key="1">
    <citation type="submission" date="2014-12" db="EMBL/GenBank/DDBJ databases">
        <title>Insight into the proteome of Arion vulgaris.</title>
        <authorList>
            <person name="Aradska J."/>
            <person name="Bulat T."/>
            <person name="Smidak R."/>
            <person name="Sarate P."/>
            <person name="Gangsoo J."/>
            <person name="Sialana F."/>
            <person name="Bilban M."/>
            <person name="Lubec G."/>
        </authorList>
    </citation>
    <scope>NUCLEOTIDE SEQUENCE</scope>
    <source>
        <tissue evidence="1">Skin</tissue>
    </source>
</reference>
<organism evidence="1">
    <name type="scientific">Arion vulgaris</name>
    <dbReference type="NCBI Taxonomy" id="1028688"/>
    <lineage>
        <taxon>Eukaryota</taxon>
        <taxon>Metazoa</taxon>
        <taxon>Spiralia</taxon>
        <taxon>Lophotrochozoa</taxon>
        <taxon>Mollusca</taxon>
        <taxon>Gastropoda</taxon>
        <taxon>Heterobranchia</taxon>
        <taxon>Euthyneura</taxon>
        <taxon>Panpulmonata</taxon>
        <taxon>Eupulmonata</taxon>
        <taxon>Stylommatophora</taxon>
        <taxon>Helicina</taxon>
        <taxon>Arionoidea</taxon>
        <taxon>Arionidae</taxon>
        <taxon>Arion</taxon>
    </lineage>
</organism>
<dbReference type="EMBL" id="HACG01036335">
    <property type="protein sequence ID" value="CEK83200.1"/>
    <property type="molecule type" value="Transcribed_RNA"/>
</dbReference>